<gene>
    <name evidence="1" type="ORF">KFK09_004120</name>
</gene>
<organism evidence="1 2">
    <name type="scientific">Dendrobium nobile</name>
    <name type="common">Orchid</name>
    <dbReference type="NCBI Taxonomy" id="94219"/>
    <lineage>
        <taxon>Eukaryota</taxon>
        <taxon>Viridiplantae</taxon>
        <taxon>Streptophyta</taxon>
        <taxon>Embryophyta</taxon>
        <taxon>Tracheophyta</taxon>
        <taxon>Spermatophyta</taxon>
        <taxon>Magnoliopsida</taxon>
        <taxon>Liliopsida</taxon>
        <taxon>Asparagales</taxon>
        <taxon>Orchidaceae</taxon>
        <taxon>Epidendroideae</taxon>
        <taxon>Malaxideae</taxon>
        <taxon>Dendrobiinae</taxon>
        <taxon>Dendrobium</taxon>
    </lineage>
</organism>
<comment type="caution">
    <text evidence="1">The sequence shown here is derived from an EMBL/GenBank/DDBJ whole genome shotgun (WGS) entry which is preliminary data.</text>
</comment>
<keyword evidence="2" id="KW-1185">Reference proteome</keyword>
<sequence length="75" mass="8411">MYVGSADSAKPFRMTEARSSIIWGEESSSQARRAGQWTILESQWASTTSSYGPQAPYDLNNPMWTTLLGWPRTPI</sequence>
<accession>A0A8T3BZJ7</accession>
<proteinExistence type="predicted"/>
<evidence type="ECO:0000313" key="2">
    <source>
        <dbReference type="Proteomes" id="UP000829196"/>
    </source>
</evidence>
<reference evidence="1" key="1">
    <citation type="journal article" date="2022" name="Front. Genet.">
        <title>Chromosome-Scale Assembly of the Dendrobium nobile Genome Provides Insights Into the Molecular Mechanism of the Biosynthesis of the Medicinal Active Ingredient of Dendrobium.</title>
        <authorList>
            <person name="Xu Q."/>
            <person name="Niu S.-C."/>
            <person name="Li K.-L."/>
            <person name="Zheng P.-J."/>
            <person name="Zhang X.-J."/>
            <person name="Jia Y."/>
            <person name="Liu Y."/>
            <person name="Niu Y.-X."/>
            <person name="Yu L.-H."/>
            <person name="Chen D.-F."/>
            <person name="Zhang G.-Q."/>
        </authorList>
    </citation>
    <scope>NUCLEOTIDE SEQUENCE</scope>
    <source>
        <tissue evidence="1">Leaf</tissue>
    </source>
</reference>
<protein>
    <submittedName>
        <fullName evidence="1">Uncharacterized protein</fullName>
    </submittedName>
</protein>
<dbReference type="AlphaFoldDB" id="A0A8T3BZJ7"/>
<evidence type="ECO:0000313" key="1">
    <source>
        <dbReference type="EMBL" id="KAI0524736.1"/>
    </source>
</evidence>
<dbReference type="EMBL" id="JAGYWB010000004">
    <property type="protein sequence ID" value="KAI0524736.1"/>
    <property type="molecule type" value="Genomic_DNA"/>
</dbReference>
<dbReference type="Proteomes" id="UP000829196">
    <property type="component" value="Unassembled WGS sequence"/>
</dbReference>
<name>A0A8T3BZJ7_DENNO</name>